<dbReference type="SMART" id="SM00252">
    <property type="entry name" value="SH2"/>
    <property type="match status" value="1"/>
</dbReference>
<dbReference type="GeneID" id="111104436"/>
<feature type="compositionally biased region" description="Polar residues" evidence="3">
    <location>
        <begin position="15"/>
        <end position="41"/>
    </location>
</feature>
<dbReference type="KEGG" id="cvn:111104436"/>
<evidence type="ECO:0000259" key="4">
    <source>
        <dbReference type="PROSITE" id="PS50001"/>
    </source>
</evidence>
<proteinExistence type="predicted"/>
<organism evidence="5 6">
    <name type="scientific">Crassostrea virginica</name>
    <name type="common">Eastern oyster</name>
    <dbReference type="NCBI Taxonomy" id="6565"/>
    <lineage>
        <taxon>Eukaryota</taxon>
        <taxon>Metazoa</taxon>
        <taxon>Spiralia</taxon>
        <taxon>Lophotrochozoa</taxon>
        <taxon>Mollusca</taxon>
        <taxon>Bivalvia</taxon>
        <taxon>Autobranchia</taxon>
        <taxon>Pteriomorphia</taxon>
        <taxon>Ostreida</taxon>
        <taxon>Ostreoidea</taxon>
        <taxon>Ostreidae</taxon>
        <taxon>Crassostrea</taxon>
    </lineage>
</organism>
<dbReference type="InterPro" id="IPR000980">
    <property type="entry name" value="SH2"/>
</dbReference>
<keyword evidence="5" id="KW-1185">Reference proteome</keyword>
<dbReference type="CDD" id="cd00173">
    <property type="entry name" value="SH2"/>
    <property type="match status" value="1"/>
</dbReference>
<dbReference type="OrthoDB" id="6142021at2759"/>
<evidence type="ECO:0000256" key="3">
    <source>
        <dbReference type="SAM" id="MobiDB-lite"/>
    </source>
</evidence>
<dbReference type="GO" id="GO:0005737">
    <property type="term" value="C:cytoplasm"/>
    <property type="evidence" value="ECO:0007669"/>
    <property type="project" value="TreeGrafter"/>
</dbReference>
<keyword evidence="1 2" id="KW-0727">SH2 domain</keyword>
<dbReference type="PROSITE" id="PS50001">
    <property type="entry name" value="SH2"/>
    <property type="match status" value="1"/>
</dbReference>
<dbReference type="Pfam" id="PF00017">
    <property type="entry name" value="SH2"/>
    <property type="match status" value="1"/>
</dbReference>
<feature type="region of interest" description="Disordered" evidence="3">
    <location>
        <begin position="1"/>
        <end position="117"/>
    </location>
</feature>
<reference evidence="6" key="1">
    <citation type="submission" date="2025-08" db="UniProtKB">
        <authorList>
            <consortium name="RefSeq"/>
        </authorList>
    </citation>
    <scope>IDENTIFICATION</scope>
    <source>
        <tissue evidence="6">Whole sample</tissue>
    </source>
</reference>
<evidence type="ECO:0000313" key="5">
    <source>
        <dbReference type="Proteomes" id="UP000694844"/>
    </source>
</evidence>
<dbReference type="Gene3D" id="3.30.505.10">
    <property type="entry name" value="SH2 domain"/>
    <property type="match status" value="1"/>
</dbReference>
<feature type="compositionally biased region" description="Low complexity" evidence="3">
    <location>
        <begin position="85"/>
        <end position="104"/>
    </location>
</feature>
<name>A0A8B8ATV4_CRAVI</name>
<gene>
    <name evidence="6" type="primary">LOC111104436</name>
</gene>
<dbReference type="AlphaFoldDB" id="A0A8B8ATV4"/>
<dbReference type="RefSeq" id="XP_022294103.1">
    <property type="nucleotide sequence ID" value="XM_022438395.1"/>
</dbReference>
<evidence type="ECO:0000256" key="1">
    <source>
        <dbReference type="ARBA" id="ARBA00022999"/>
    </source>
</evidence>
<dbReference type="GO" id="GO:0007167">
    <property type="term" value="P:enzyme-linked receptor protein signaling pathway"/>
    <property type="evidence" value="ECO:0007669"/>
    <property type="project" value="TreeGrafter"/>
</dbReference>
<dbReference type="GO" id="GO:0030971">
    <property type="term" value="F:receptor tyrosine kinase binding"/>
    <property type="evidence" value="ECO:0007669"/>
    <property type="project" value="TreeGrafter"/>
</dbReference>
<dbReference type="PRINTS" id="PR00401">
    <property type="entry name" value="SH2DOMAIN"/>
</dbReference>
<accession>A0A8B8ATV4</accession>
<evidence type="ECO:0000313" key="6">
    <source>
        <dbReference type="RefSeq" id="XP_022294103.1"/>
    </source>
</evidence>
<dbReference type="SUPFAM" id="SSF55550">
    <property type="entry name" value="SH2 domain"/>
    <property type="match status" value="1"/>
</dbReference>
<evidence type="ECO:0000256" key="2">
    <source>
        <dbReference type="PROSITE-ProRule" id="PRU00191"/>
    </source>
</evidence>
<sequence length="395" mass="44055">MAGKDLQNYPAMNGPASNDFHTSSFEPTHNPDSLDQSTPPLKSSHRTELLYSRTHGYQNSSRSKTSSSFSGSDPVEHDEEEDASRTGSSCGASSSSGYTGSWNSKARPTLEGIPHDPTVPLMAFIRRGPSGRSSSAMSDIVSWECSTCKMFRATCPSRETMDFWSEVESDERDRTADSACHSKFWLRFYEKLKEKFPAEEGLNSKQTRYLLKTLLGVGEQVEDVVELSRFLKIVRFFGPVKKDGDSGRCCLVKHVHELGKKSVRKNANRERLSWFAGDLPREEVERLLQNKKSGTYLVRMSHSGADNGDFVVSVMDGSECVHFEIEGNPQQSAESSTLDCHLVFLGRSFQTLPEAIEALQTTPLHDDDSGRDIWCTTICSGLPFSNVMTPYKRTK</sequence>
<feature type="compositionally biased region" description="Low complexity" evidence="3">
    <location>
        <begin position="60"/>
        <end position="72"/>
    </location>
</feature>
<dbReference type="PANTHER" id="PTHR19969:SF5">
    <property type="entry name" value="CRK-LIKE PROTEIN"/>
    <property type="match status" value="1"/>
</dbReference>
<protein>
    <submittedName>
        <fullName evidence="6">Uncharacterized protein LOC111104436</fullName>
    </submittedName>
</protein>
<dbReference type="GO" id="GO:0035591">
    <property type="term" value="F:signaling adaptor activity"/>
    <property type="evidence" value="ECO:0007669"/>
    <property type="project" value="TreeGrafter"/>
</dbReference>
<dbReference type="InterPro" id="IPR036860">
    <property type="entry name" value="SH2_dom_sf"/>
</dbReference>
<dbReference type="PANTHER" id="PTHR19969">
    <property type="entry name" value="SH2-SH3 ADAPTOR PROTEIN-RELATED"/>
    <property type="match status" value="1"/>
</dbReference>
<dbReference type="Proteomes" id="UP000694844">
    <property type="component" value="Chromosome 7"/>
</dbReference>
<dbReference type="InterPro" id="IPR051184">
    <property type="entry name" value="Tyrosine-phos_adapter"/>
</dbReference>
<feature type="domain" description="SH2" evidence="4">
    <location>
        <begin position="274"/>
        <end position="357"/>
    </location>
</feature>
<dbReference type="GO" id="GO:0016477">
    <property type="term" value="P:cell migration"/>
    <property type="evidence" value="ECO:0007669"/>
    <property type="project" value="TreeGrafter"/>
</dbReference>